<proteinExistence type="predicted"/>
<sequence>MIDCESEQWSATFVRCFFFEYEVLCNAVSSCERIIPVTQAIRILLRRAQECLQGLRLSLAGSDESGDMAVENEMNMSVGSGEESAGASGLEDPYNDDLSNYGLDSHEEDLSEAEIAEAIDVFDAELPESIDVVDDDLPETTDVVDDELAATERDKQ</sequence>
<comment type="caution">
    <text evidence="1">The sequence shown here is derived from an EMBL/GenBank/DDBJ whole genome shotgun (WGS) entry which is preliminary data.</text>
</comment>
<keyword evidence="2" id="KW-1185">Reference proteome</keyword>
<evidence type="ECO:0000313" key="1">
    <source>
        <dbReference type="EMBL" id="KAK9233942.1"/>
    </source>
</evidence>
<gene>
    <name evidence="1" type="ORF">V1525DRAFT_391944</name>
</gene>
<protein>
    <submittedName>
        <fullName evidence="1">Uncharacterized protein</fullName>
    </submittedName>
</protein>
<accession>A0ACC3SQP5</accession>
<reference evidence="2" key="1">
    <citation type="journal article" date="2024" name="Front. Bioeng. Biotechnol.">
        <title>Genome-scale model development and genomic sequencing of the oleaginous clade Lipomyces.</title>
        <authorList>
            <person name="Czajka J.J."/>
            <person name="Han Y."/>
            <person name="Kim J."/>
            <person name="Mondo S.J."/>
            <person name="Hofstad B.A."/>
            <person name="Robles A."/>
            <person name="Haridas S."/>
            <person name="Riley R."/>
            <person name="LaButti K."/>
            <person name="Pangilinan J."/>
            <person name="Andreopoulos W."/>
            <person name="Lipzen A."/>
            <person name="Yan J."/>
            <person name="Wang M."/>
            <person name="Ng V."/>
            <person name="Grigoriev I.V."/>
            <person name="Spatafora J.W."/>
            <person name="Magnuson J.K."/>
            <person name="Baker S.E."/>
            <person name="Pomraning K.R."/>
        </authorList>
    </citation>
    <scope>NUCLEOTIDE SEQUENCE [LARGE SCALE GENOMIC DNA]</scope>
    <source>
        <strain evidence="2">CBS 7786</strain>
    </source>
</reference>
<name>A0ACC3SQP5_LIPKO</name>
<dbReference type="EMBL" id="MU971545">
    <property type="protein sequence ID" value="KAK9233942.1"/>
    <property type="molecule type" value="Genomic_DNA"/>
</dbReference>
<evidence type="ECO:0000313" key="2">
    <source>
        <dbReference type="Proteomes" id="UP001433508"/>
    </source>
</evidence>
<organism evidence="1 2">
    <name type="scientific">Lipomyces kononenkoae</name>
    <name type="common">Yeast</name>
    <dbReference type="NCBI Taxonomy" id="34357"/>
    <lineage>
        <taxon>Eukaryota</taxon>
        <taxon>Fungi</taxon>
        <taxon>Dikarya</taxon>
        <taxon>Ascomycota</taxon>
        <taxon>Saccharomycotina</taxon>
        <taxon>Lipomycetes</taxon>
        <taxon>Lipomycetales</taxon>
        <taxon>Lipomycetaceae</taxon>
        <taxon>Lipomyces</taxon>
    </lineage>
</organism>
<dbReference type="Proteomes" id="UP001433508">
    <property type="component" value="Unassembled WGS sequence"/>
</dbReference>